<proteinExistence type="predicted"/>
<gene>
    <name evidence="2" type="ORF">UFOVP328_412</name>
</gene>
<protein>
    <submittedName>
        <fullName evidence="2">Uncharacterized protein</fullName>
    </submittedName>
</protein>
<name>A0A6J5M2S6_9CAUD</name>
<evidence type="ECO:0000256" key="1">
    <source>
        <dbReference type="SAM" id="MobiDB-lite"/>
    </source>
</evidence>
<organism evidence="2">
    <name type="scientific">uncultured Caudovirales phage</name>
    <dbReference type="NCBI Taxonomy" id="2100421"/>
    <lineage>
        <taxon>Viruses</taxon>
        <taxon>Duplodnaviria</taxon>
        <taxon>Heunggongvirae</taxon>
        <taxon>Uroviricota</taxon>
        <taxon>Caudoviricetes</taxon>
        <taxon>Peduoviridae</taxon>
        <taxon>Maltschvirus</taxon>
        <taxon>Maltschvirus maltsch</taxon>
    </lineage>
</organism>
<evidence type="ECO:0000313" key="2">
    <source>
        <dbReference type="EMBL" id="CAB4138219.1"/>
    </source>
</evidence>
<sequence>MRDLLNLLEQMMLAEKARGLLYRDPGDVFFQGKLDAPTAQITFERVDYFPGQPGEYATPEEMEQAVDQVEATMPNIIWSNKPTRASKAFAVLTFNGPGAGKTYFGRYFGTIKQDMSGQWGNAELPGGWQLNKTTSLKGSYYKLKPSDLFEPESRFATPEACVAAIAANPKGNDAVPVIMPGMEELLTGVFPTFKNVGTMATAVRDDLGETIGPIALIQGMPMGTGAEAARKDILGPKGSYSGSSIYFPASKINGLVDSYITAADGTEIGISSKGEAGAKASVKNIADGIKVARDRGMDDLLKKYDNEVKIIEKVGTLSSINFPLVFGVEQGLITRAQAELILDMIKSGIKDITEIELSDQDRAVFEDLMKAVKAKKDNPRYSVGYHILSRLAALVSANINNPKFGEAALKFLNTSPIIQLHMSVSGKDDVKVTGFTSKYPPNFQGTVGLDASKVYSATGTNGRVSFSYNGGDQTEVSGADVADEPAAAATADLDTVSKKRSTVTARSGGSEPVEKLGSPKTLGRKRR</sequence>
<dbReference type="EMBL" id="LR796341">
    <property type="protein sequence ID" value="CAB4138219.1"/>
    <property type="molecule type" value="Genomic_DNA"/>
</dbReference>
<accession>A0A6J5M2S6</accession>
<reference evidence="2" key="1">
    <citation type="submission" date="2020-04" db="EMBL/GenBank/DDBJ databases">
        <authorList>
            <person name="Chiriac C."/>
            <person name="Salcher M."/>
            <person name="Ghai R."/>
            <person name="Kavagutti S V."/>
        </authorList>
    </citation>
    <scope>NUCLEOTIDE SEQUENCE</scope>
</reference>
<feature type="region of interest" description="Disordered" evidence="1">
    <location>
        <begin position="490"/>
        <end position="527"/>
    </location>
</feature>